<dbReference type="Proteomes" id="UP000664859">
    <property type="component" value="Unassembled WGS sequence"/>
</dbReference>
<organism evidence="2 3">
    <name type="scientific">Tribonema minus</name>
    <dbReference type="NCBI Taxonomy" id="303371"/>
    <lineage>
        <taxon>Eukaryota</taxon>
        <taxon>Sar</taxon>
        <taxon>Stramenopiles</taxon>
        <taxon>Ochrophyta</taxon>
        <taxon>PX clade</taxon>
        <taxon>Xanthophyceae</taxon>
        <taxon>Tribonematales</taxon>
        <taxon>Tribonemataceae</taxon>
        <taxon>Tribonema</taxon>
    </lineage>
</organism>
<evidence type="ECO:0000256" key="1">
    <source>
        <dbReference type="SAM" id="SignalP"/>
    </source>
</evidence>
<accession>A0A836CJ64</accession>
<evidence type="ECO:0000313" key="2">
    <source>
        <dbReference type="EMBL" id="KAG5185501.1"/>
    </source>
</evidence>
<evidence type="ECO:0000313" key="3">
    <source>
        <dbReference type="Proteomes" id="UP000664859"/>
    </source>
</evidence>
<reference evidence="2" key="1">
    <citation type="submission" date="2021-02" db="EMBL/GenBank/DDBJ databases">
        <title>First Annotated Genome of the Yellow-green Alga Tribonema minus.</title>
        <authorList>
            <person name="Mahan K.M."/>
        </authorList>
    </citation>
    <scope>NUCLEOTIDE SEQUENCE</scope>
    <source>
        <strain evidence="2">UTEX B ZZ1240</strain>
    </source>
</reference>
<keyword evidence="3" id="KW-1185">Reference proteome</keyword>
<feature type="signal peptide" evidence="1">
    <location>
        <begin position="1"/>
        <end position="18"/>
    </location>
</feature>
<gene>
    <name evidence="2" type="ORF">JKP88DRAFT_254927</name>
</gene>
<protein>
    <submittedName>
        <fullName evidence="2">Uncharacterized protein</fullName>
    </submittedName>
</protein>
<name>A0A836CJ64_9STRA</name>
<keyword evidence="1" id="KW-0732">Signal</keyword>
<dbReference type="EMBL" id="JAFCMP010000129">
    <property type="protein sequence ID" value="KAG5185501.1"/>
    <property type="molecule type" value="Genomic_DNA"/>
</dbReference>
<sequence length="223" mass="24437">MLLGGAAQGFVMVRLARALVGLSGAKTLAISTCPGPVPVTFLGHIKVQTSRVAKFLGPKDVVTVRGKVTRTLADAVEDWRARFEGSALVVFAQGTTSSENAIVKFQERIFELEGQRCAICPVAIEYDLPFKIHTRTATSSFFADGLAAFFQPYIRVTITVCAPLSTKLTPVEMAQACTDTVLKYCKRQEPSTMKDEWRKQVASGQYPSKYGNWQQLLRLLKGA</sequence>
<proteinExistence type="predicted"/>
<feature type="chain" id="PRO_5032346299" evidence="1">
    <location>
        <begin position="19"/>
        <end position="223"/>
    </location>
</feature>
<comment type="caution">
    <text evidence="2">The sequence shown here is derived from an EMBL/GenBank/DDBJ whole genome shotgun (WGS) entry which is preliminary data.</text>
</comment>
<dbReference type="AlphaFoldDB" id="A0A836CJ64"/>